<keyword evidence="2 6" id="KW-0067">ATP-binding</keyword>
<organism evidence="6">
    <name type="scientific">Demequina capsici</name>
    <dbReference type="NCBI Taxonomy" id="3075620"/>
    <lineage>
        <taxon>Bacteria</taxon>
        <taxon>Bacillati</taxon>
        <taxon>Actinomycetota</taxon>
        <taxon>Actinomycetes</taxon>
        <taxon>Micrococcales</taxon>
        <taxon>Demequinaceae</taxon>
        <taxon>Demequina</taxon>
    </lineage>
</organism>
<dbReference type="InterPro" id="IPR017871">
    <property type="entry name" value="ABC_transporter-like_CS"/>
</dbReference>
<dbReference type="InterPro" id="IPR027417">
    <property type="entry name" value="P-loop_NTPase"/>
</dbReference>
<dbReference type="GO" id="GO:0016887">
    <property type="term" value="F:ATP hydrolysis activity"/>
    <property type="evidence" value="ECO:0007669"/>
    <property type="project" value="InterPro"/>
</dbReference>
<dbReference type="Gene3D" id="3.40.50.300">
    <property type="entry name" value="P-loop containing nucleotide triphosphate hydrolases"/>
    <property type="match status" value="2"/>
</dbReference>
<feature type="domain" description="ABC transporter" evidence="5">
    <location>
        <begin position="284"/>
        <end position="510"/>
    </location>
</feature>
<dbReference type="CDD" id="cd03221">
    <property type="entry name" value="ABCF_EF-3"/>
    <property type="match status" value="2"/>
</dbReference>
<reference evidence="6" key="1">
    <citation type="submission" date="2023-09" db="EMBL/GenBank/DDBJ databases">
        <title>Demequina sp. a novel bacteria isolated from Capsicum annuum.</title>
        <authorList>
            <person name="Humaira Z."/>
            <person name="Lee J."/>
            <person name="Cho D."/>
        </authorList>
    </citation>
    <scope>NUCLEOTIDE SEQUENCE</scope>
    <source>
        <strain evidence="6">PMTSA13</strain>
    </source>
</reference>
<name>A0AA96JAC2_9MICO</name>
<protein>
    <submittedName>
        <fullName evidence="6">ATP-binding cassette domain-containing protein</fullName>
    </submittedName>
</protein>
<proteinExistence type="predicted"/>
<evidence type="ECO:0000259" key="5">
    <source>
        <dbReference type="PROSITE" id="PS50893"/>
    </source>
</evidence>
<dbReference type="SMART" id="SM00382">
    <property type="entry name" value="AAA"/>
    <property type="match status" value="2"/>
</dbReference>
<evidence type="ECO:0000256" key="3">
    <source>
        <dbReference type="SAM" id="Coils"/>
    </source>
</evidence>
<dbReference type="EMBL" id="CP134880">
    <property type="protein sequence ID" value="WNM26818.1"/>
    <property type="molecule type" value="Genomic_DNA"/>
</dbReference>
<gene>
    <name evidence="6" type="ORF">RN607_11510</name>
</gene>
<dbReference type="InterPro" id="IPR032781">
    <property type="entry name" value="ABC_tran_Xtn"/>
</dbReference>
<dbReference type="InterPro" id="IPR051309">
    <property type="entry name" value="ABCF_ATPase"/>
</dbReference>
<dbReference type="SUPFAM" id="SSF52540">
    <property type="entry name" value="P-loop containing nucleoside triphosphate hydrolases"/>
    <property type="match status" value="2"/>
</dbReference>
<dbReference type="PANTHER" id="PTHR42855">
    <property type="entry name" value="ABC TRANSPORTER ATP-BINDING SUBUNIT"/>
    <property type="match status" value="1"/>
</dbReference>
<dbReference type="Pfam" id="PF12848">
    <property type="entry name" value="ABC_tran_Xtn"/>
    <property type="match status" value="1"/>
</dbReference>
<dbReference type="RefSeq" id="WP_313542733.1">
    <property type="nucleotide sequence ID" value="NZ_CP134880.1"/>
</dbReference>
<dbReference type="InterPro" id="IPR003593">
    <property type="entry name" value="AAA+_ATPase"/>
</dbReference>
<feature type="region of interest" description="Disordered" evidence="4">
    <location>
        <begin position="505"/>
        <end position="571"/>
    </location>
</feature>
<evidence type="ECO:0000256" key="1">
    <source>
        <dbReference type="ARBA" id="ARBA00022741"/>
    </source>
</evidence>
<evidence type="ECO:0000313" key="6">
    <source>
        <dbReference type="EMBL" id="WNM26818.1"/>
    </source>
</evidence>
<dbReference type="Gene3D" id="1.10.287.380">
    <property type="entry name" value="Valyl-tRNA synthetase, C-terminal domain"/>
    <property type="match status" value="1"/>
</dbReference>
<sequence>MAHLLGSASLSIDFGTGKVLDDVTVGLEDGDRIGIVGANGAGKSTLMKALAGRQEPHSGRVTVSRGTRLGVLDQSDRVDPDQTVLHAIVGDADEHEWASDPRIRDVMSGLVPDLDADALVASLSGGQQRRVALAKVLVGDHDVVFLDEPTNHLDVDGVVWLAEHLKRRWGANRGALLVVTHDRWFLDEVTNRTWEVHDGIVDSYEGGYAAYVLQRVERDRIASATESKRQNLMRKELAWLRRGAPARTSKPKFRIDAANALIADVPPIRDSIKLHRMAASRLGKDVVNLVRAGVTYGSGAAAKEVLREVDWNIGPGERTGILGENGAGKSTLLKLITGELEPTSGHVKRGVTVRVATLSQQLAELEDHAEERVSALVKQYSSITLSDGSEMTPTQLLERLGFTSVQLKTQVKRLSGGQRRRLQLLVVLLSEPNVLVLDEPTNDLDTDMLAALEDLLDSWPGTLIVVSHDRYLMERVTDQQYAVVDGGLRHLPGGVDEYVAMQRDRKSGSGGIGTFGPTEPSKPSAPSKPSEPSAPSKPSEPSAPSDSLNQSQSRHAAGGADSRASTGVSGPELVQSVLGESAPAPAGLSGAERRAVEKELTAVERRMGKITELTEGVHHEMLMHDQSDFAGLAKLNKRIGELEEENAELEERWLELSERLG</sequence>
<feature type="domain" description="ABC transporter" evidence="5">
    <location>
        <begin position="5"/>
        <end position="223"/>
    </location>
</feature>
<dbReference type="PROSITE" id="PS00211">
    <property type="entry name" value="ABC_TRANSPORTER_1"/>
    <property type="match status" value="2"/>
</dbReference>
<dbReference type="KEGG" id="dcp:RN607_11510"/>
<dbReference type="PANTHER" id="PTHR42855:SF1">
    <property type="entry name" value="ABC TRANSPORTER DOMAIN-CONTAINING PROTEIN"/>
    <property type="match status" value="1"/>
</dbReference>
<feature type="compositionally biased region" description="Low complexity" evidence="4">
    <location>
        <begin position="519"/>
        <end position="545"/>
    </location>
</feature>
<dbReference type="Proteomes" id="UP001303408">
    <property type="component" value="Chromosome"/>
</dbReference>
<evidence type="ECO:0000256" key="4">
    <source>
        <dbReference type="SAM" id="MobiDB-lite"/>
    </source>
</evidence>
<dbReference type="Pfam" id="PF00005">
    <property type="entry name" value="ABC_tran"/>
    <property type="match status" value="2"/>
</dbReference>
<dbReference type="PROSITE" id="PS50893">
    <property type="entry name" value="ABC_TRANSPORTER_2"/>
    <property type="match status" value="2"/>
</dbReference>
<dbReference type="InterPro" id="IPR037118">
    <property type="entry name" value="Val-tRNA_synth_C_sf"/>
</dbReference>
<feature type="coiled-coil region" evidence="3">
    <location>
        <begin position="632"/>
        <end position="659"/>
    </location>
</feature>
<accession>A0AA96JAC2</accession>
<dbReference type="GO" id="GO:0005524">
    <property type="term" value="F:ATP binding"/>
    <property type="evidence" value="ECO:0007669"/>
    <property type="project" value="UniProtKB-KW"/>
</dbReference>
<dbReference type="AlphaFoldDB" id="A0AA96JAC2"/>
<evidence type="ECO:0000256" key="2">
    <source>
        <dbReference type="ARBA" id="ARBA00022840"/>
    </source>
</evidence>
<keyword evidence="3" id="KW-0175">Coiled coil</keyword>
<keyword evidence="1" id="KW-0547">Nucleotide-binding</keyword>
<dbReference type="InterPro" id="IPR003439">
    <property type="entry name" value="ABC_transporter-like_ATP-bd"/>
</dbReference>